<dbReference type="PROSITE" id="PS51257">
    <property type="entry name" value="PROKAR_LIPOPROTEIN"/>
    <property type="match status" value="1"/>
</dbReference>
<dbReference type="Proteomes" id="UP000599688">
    <property type="component" value="Unassembled WGS sequence"/>
</dbReference>
<name>A0A917EE30_9FLAO</name>
<accession>A0A917EE30</accession>
<feature type="chain" id="PRO_5036765373" description="Lipoprotein" evidence="1">
    <location>
        <begin position="23"/>
        <end position="180"/>
    </location>
</feature>
<dbReference type="RefSeq" id="WP_188407200.1">
    <property type="nucleotide sequence ID" value="NZ_BMGL01000018.1"/>
</dbReference>
<feature type="signal peptide" evidence="1">
    <location>
        <begin position="1"/>
        <end position="22"/>
    </location>
</feature>
<proteinExistence type="predicted"/>
<protein>
    <recommendedName>
        <fullName evidence="4">Lipoprotein</fullName>
    </recommendedName>
</protein>
<evidence type="ECO:0000313" key="3">
    <source>
        <dbReference type="Proteomes" id="UP000599688"/>
    </source>
</evidence>
<evidence type="ECO:0000256" key="1">
    <source>
        <dbReference type="SAM" id="SignalP"/>
    </source>
</evidence>
<comment type="caution">
    <text evidence="2">The sequence shown here is derived from an EMBL/GenBank/DDBJ whole genome shotgun (WGS) entry which is preliminary data.</text>
</comment>
<dbReference type="EMBL" id="BMGL01000018">
    <property type="protein sequence ID" value="GGE22966.1"/>
    <property type="molecule type" value="Genomic_DNA"/>
</dbReference>
<evidence type="ECO:0008006" key="4">
    <source>
        <dbReference type="Google" id="ProtNLM"/>
    </source>
</evidence>
<organism evidence="2 3">
    <name type="scientific">Psychroflexus salis</name>
    <dbReference type="NCBI Taxonomy" id="1526574"/>
    <lineage>
        <taxon>Bacteria</taxon>
        <taxon>Pseudomonadati</taxon>
        <taxon>Bacteroidota</taxon>
        <taxon>Flavobacteriia</taxon>
        <taxon>Flavobacteriales</taxon>
        <taxon>Flavobacteriaceae</taxon>
        <taxon>Psychroflexus</taxon>
    </lineage>
</organism>
<keyword evidence="3" id="KW-1185">Reference proteome</keyword>
<sequence length="180" mass="20300">MKYLNKLSIVFFIILLSTSCSEDINNETSNENQEILETKSLILEGDEVFNQKFMIKTLEGEMVELNRENLISFLNGKMFDSENVLDLKFFSIEKNPDESTNEYAIIAKTSDNLTNVSALMHLTDYGYEITGGTCECTSKCDIGCTASLWGNECRCSRCSPRGECNKKSTIKVPSLTYFAQ</sequence>
<reference evidence="2 3" key="1">
    <citation type="journal article" date="2014" name="Int. J. Syst. Evol. Microbiol.">
        <title>Complete genome sequence of Corynebacterium casei LMG S-19264T (=DSM 44701T), isolated from a smear-ripened cheese.</title>
        <authorList>
            <consortium name="US DOE Joint Genome Institute (JGI-PGF)"/>
            <person name="Walter F."/>
            <person name="Albersmeier A."/>
            <person name="Kalinowski J."/>
            <person name="Ruckert C."/>
        </authorList>
    </citation>
    <scope>NUCLEOTIDE SEQUENCE [LARGE SCALE GENOMIC DNA]</scope>
    <source>
        <strain evidence="2 3">CGMCC 1.12925</strain>
    </source>
</reference>
<evidence type="ECO:0000313" key="2">
    <source>
        <dbReference type="EMBL" id="GGE22966.1"/>
    </source>
</evidence>
<dbReference type="AlphaFoldDB" id="A0A917EE30"/>
<gene>
    <name evidence="2" type="ORF">GCM10010831_24860</name>
</gene>
<keyword evidence="1" id="KW-0732">Signal</keyword>